<dbReference type="AlphaFoldDB" id="A0A853CJR3"/>
<comment type="caution">
    <text evidence="7">The sequence shown here is derived from an EMBL/GenBank/DDBJ whole genome shotgun (WGS) entry which is preliminary data.</text>
</comment>
<feature type="domain" description="Diacylglycerol glucosyltransferase N-terminal" evidence="6">
    <location>
        <begin position="21"/>
        <end position="166"/>
    </location>
</feature>
<dbReference type="Pfam" id="PF06925">
    <property type="entry name" value="MGDG_synth"/>
    <property type="match status" value="1"/>
</dbReference>
<dbReference type="GO" id="GO:0009247">
    <property type="term" value="P:glycolipid biosynthetic process"/>
    <property type="evidence" value="ECO:0007669"/>
    <property type="project" value="InterPro"/>
</dbReference>
<accession>A0A853CJR3</accession>
<comment type="similarity">
    <text evidence="2">Belongs to the glycosyltransferase 28 family.</text>
</comment>
<reference evidence="7 8" key="1">
    <citation type="submission" date="2020-07" db="EMBL/GenBank/DDBJ databases">
        <title>Sequencing the genomes of 1000 actinobacteria strains.</title>
        <authorList>
            <person name="Klenk H.-P."/>
        </authorList>
    </citation>
    <scope>NUCLEOTIDE SEQUENCE [LARGE SCALE GENOMIC DNA]</scope>
    <source>
        <strain evidence="7 8">DSM 104001</strain>
    </source>
</reference>
<evidence type="ECO:0000259" key="6">
    <source>
        <dbReference type="Pfam" id="PF06925"/>
    </source>
</evidence>
<dbReference type="GO" id="GO:0016020">
    <property type="term" value="C:membrane"/>
    <property type="evidence" value="ECO:0007669"/>
    <property type="project" value="UniProtKB-SubCell"/>
</dbReference>
<dbReference type="InterPro" id="IPR009695">
    <property type="entry name" value="Diacylglyc_glucosyltr_N"/>
</dbReference>
<evidence type="ECO:0000313" key="7">
    <source>
        <dbReference type="EMBL" id="NYJ08284.1"/>
    </source>
</evidence>
<evidence type="ECO:0000256" key="4">
    <source>
        <dbReference type="ARBA" id="ARBA00022679"/>
    </source>
</evidence>
<evidence type="ECO:0000256" key="3">
    <source>
        <dbReference type="ARBA" id="ARBA00022676"/>
    </source>
</evidence>
<gene>
    <name evidence="7" type="ORF">GGQ55_004562</name>
</gene>
<dbReference type="GO" id="GO:0016758">
    <property type="term" value="F:hexosyltransferase activity"/>
    <property type="evidence" value="ECO:0007669"/>
    <property type="project" value="InterPro"/>
</dbReference>
<protein>
    <submittedName>
        <fullName evidence="7">UDP-N-acetylglucosamine:LPS N-acetylglucosamine transferase</fullName>
    </submittedName>
</protein>
<keyword evidence="4 7" id="KW-0808">Transferase</keyword>
<dbReference type="Pfam" id="PF04101">
    <property type="entry name" value="Glyco_tran_28_C"/>
    <property type="match status" value="1"/>
</dbReference>
<evidence type="ECO:0000259" key="5">
    <source>
        <dbReference type="Pfam" id="PF04101"/>
    </source>
</evidence>
<evidence type="ECO:0000256" key="2">
    <source>
        <dbReference type="ARBA" id="ARBA00006962"/>
    </source>
</evidence>
<name>A0A853CJR3_9ACTN</name>
<dbReference type="Proteomes" id="UP000541969">
    <property type="component" value="Unassembled WGS sequence"/>
</dbReference>
<evidence type="ECO:0000256" key="1">
    <source>
        <dbReference type="ARBA" id="ARBA00004370"/>
    </source>
</evidence>
<keyword evidence="3" id="KW-0328">Glycosyltransferase</keyword>
<organism evidence="7 8">
    <name type="scientific">Petropleomorpha daqingensis</name>
    <dbReference type="NCBI Taxonomy" id="2026353"/>
    <lineage>
        <taxon>Bacteria</taxon>
        <taxon>Bacillati</taxon>
        <taxon>Actinomycetota</taxon>
        <taxon>Actinomycetes</taxon>
        <taxon>Geodermatophilales</taxon>
        <taxon>Geodermatophilaceae</taxon>
        <taxon>Petropleomorpha</taxon>
    </lineage>
</organism>
<dbReference type="InterPro" id="IPR007235">
    <property type="entry name" value="Glyco_trans_28_C"/>
</dbReference>
<proteinExistence type="inferred from homology"/>
<keyword evidence="8" id="KW-1185">Reference proteome</keyword>
<sequence>MRTPGTTSRVLIVSGSVGAGHDGAARELAARLRRAGVEVAVRDYLDAVPRAAALVLREGYLATVERVPGFFEVFFRGLERQGLLWWAEQRVCALAAGTLAAWAAEFRADAVVATYPPAAQTVGMLRADGRLAVPAVIYLTDPAAHVSWVHPAVDLHLTVTEATAEHGAAAYGVRLEVGGPLVQARFGQRPPTTELAALRAELGDRRPLALLVGGSLGIGDVRTTVHDVTAAGLTAVVLCGRNETLRRRLSGPGVVALGWRDDVHRLMHATDVLVQNAGGLSFTESLVAGLPAVTYRPIPGHGRANARVLDEAGLAPWAHDRAELAHHLHAQLARGRTPAPTPDPADKLLALLDRTRGEVAA</sequence>
<evidence type="ECO:0000313" key="8">
    <source>
        <dbReference type="Proteomes" id="UP000541969"/>
    </source>
</evidence>
<dbReference type="Gene3D" id="3.40.50.2000">
    <property type="entry name" value="Glycogen Phosphorylase B"/>
    <property type="match status" value="1"/>
</dbReference>
<dbReference type="InterPro" id="IPR050519">
    <property type="entry name" value="Glycosyltransf_28_UgtP"/>
</dbReference>
<dbReference type="PANTHER" id="PTHR43025:SF3">
    <property type="entry name" value="MONOGALACTOSYLDIACYLGLYCEROL SYNTHASE 1, CHLOROPLASTIC"/>
    <property type="match status" value="1"/>
</dbReference>
<dbReference type="SUPFAM" id="SSF53756">
    <property type="entry name" value="UDP-Glycosyltransferase/glycogen phosphorylase"/>
    <property type="match status" value="1"/>
</dbReference>
<dbReference type="PANTHER" id="PTHR43025">
    <property type="entry name" value="MONOGALACTOSYLDIACYLGLYCEROL SYNTHASE"/>
    <property type="match status" value="1"/>
</dbReference>
<feature type="domain" description="Glycosyl transferase family 28 C-terminal" evidence="5">
    <location>
        <begin position="210"/>
        <end position="342"/>
    </location>
</feature>
<dbReference type="EMBL" id="JACBZT010000001">
    <property type="protein sequence ID" value="NYJ08284.1"/>
    <property type="molecule type" value="Genomic_DNA"/>
</dbReference>
<dbReference type="RefSeq" id="WP_179720748.1">
    <property type="nucleotide sequence ID" value="NZ_JACBZT010000001.1"/>
</dbReference>
<comment type="subcellular location">
    <subcellularLocation>
        <location evidence="1">Membrane</location>
    </subcellularLocation>
</comment>